<sequence length="55" mass="5753">MLGADQVPGGCPVRRNAAANAKARRGRVGRPGEGVLRQVGSWLPCCGATRLPVLR</sequence>
<accession>I3V105</accession>
<reference evidence="2 3" key="1">
    <citation type="journal article" date="2012" name="J. Bacteriol.">
        <title>Complete Genome Sequence of the Naphthalene-Degrading Pseudomonas putida Strain ND6.</title>
        <authorList>
            <person name="Li S."/>
            <person name="Zhao H."/>
            <person name="Li Y."/>
            <person name="Niu S."/>
            <person name="Cai B."/>
        </authorList>
    </citation>
    <scope>NUCLEOTIDE SEQUENCE [LARGE SCALE GENOMIC DNA]</scope>
    <source>
        <strain evidence="2 3">ND6</strain>
    </source>
</reference>
<gene>
    <name evidence="2" type="ORF">YSA_08613</name>
</gene>
<evidence type="ECO:0000313" key="2">
    <source>
        <dbReference type="EMBL" id="AFK71426.1"/>
    </source>
</evidence>
<protein>
    <submittedName>
        <fullName evidence="2">Uncharacterized protein</fullName>
    </submittedName>
</protein>
<proteinExistence type="predicted"/>
<dbReference type="EMBL" id="CP003588">
    <property type="protein sequence ID" value="AFK71426.1"/>
    <property type="molecule type" value="Genomic_DNA"/>
</dbReference>
<dbReference type="KEGG" id="ppi:YSA_08613"/>
<evidence type="ECO:0000313" key="3">
    <source>
        <dbReference type="Proteomes" id="UP000005268"/>
    </source>
</evidence>
<evidence type="ECO:0000256" key="1">
    <source>
        <dbReference type="SAM" id="MobiDB-lite"/>
    </source>
</evidence>
<dbReference type="PATRIC" id="fig|231023.4.peg.4150"/>
<dbReference type="HOGENOM" id="CLU_3029012_0_0_6"/>
<dbReference type="Proteomes" id="UP000005268">
    <property type="component" value="Chromosome"/>
</dbReference>
<feature type="region of interest" description="Disordered" evidence="1">
    <location>
        <begin position="1"/>
        <end position="25"/>
    </location>
</feature>
<name>I3V105_PSEPU</name>
<organism evidence="2 3">
    <name type="scientific">Pseudomonas putida ND6</name>
    <dbReference type="NCBI Taxonomy" id="231023"/>
    <lineage>
        <taxon>Bacteria</taxon>
        <taxon>Pseudomonadati</taxon>
        <taxon>Pseudomonadota</taxon>
        <taxon>Gammaproteobacteria</taxon>
        <taxon>Pseudomonadales</taxon>
        <taxon>Pseudomonadaceae</taxon>
        <taxon>Pseudomonas</taxon>
    </lineage>
</organism>
<dbReference type="AlphaFoldDB" id="I3V105"/>